<protein>
    <recommendedName>
        <fullName evidence="3">Helix-turn-helix protein</fullName>
    </recommendedName>
</protein>
<reference evidence="1 2" key="1">
    <citation type="submission" date="2021-01" db="EMBL/GenBank/DDBJ databases">
        <title>Whole genome shotgun sequence of Actinoplanes humidus NBRC 14915.</title>
        <authorList>
            <person name="Komaki H."/>
            <person name="Tamura T."/>
        </authorList>
    </citation>
    <scope>NUCLEOTIDE SEQUENCE [LARGE SCALE GENOMIC DNA]</scope>
    <source>
        <strain evidence="1 2">NBRC 14915</strain>
    </source>
</reference>
<dbReference type="EMBL" id="BOMN01000106">
    <property type="protein sequence ID" value="GIE24210.1"/>
    <property type="molecule type" value="Genomic_DNA"/>
</dbReference>
<evidence type="ECO:0000313" key="2">
    <source>
        <dbReference type="Proteomes" id="UP000603200"/>
    </source>
</evidence>
<dbReference type="RefSeq" id="WP_239159418.1">
    <property type="nucleotide sequence ID" value="NZ_BAAATV010000012.1"/>
</dbReference>
<accession>A0ABQ4A005</accession>
<gene>
    <name evidence="1" type="ORF">Ahu01nite_073120</name>
</gene>
<dbReference type="PANTHER" id="PTHR11019:SF199">
    <property type="entry name" value="HTH-TYPE TRANSCRIPTIONAL REGULATOR NIMR"/>
    <property type="match status" value="1"/>
</dbReference>
<keyword evidence="2" id="KW-1185">Reference proteome</keyword>
<sequence length="102" mass="11114">MCTCGRPAGPARRLSTGARARLHRVLVDELREAHEQPTHLPEPRDDRLRAVARILDNNPADTSPLAALGRNVGAGARTLSRLFHDELGMTSTTNARRAVSEP</sequence>
<name>A0ABQ4A005_9ACTN</name>
<evidence type="ECO:0000313" key="1">
    <source>
        <dbReference type="EMBL" id="GIE24210.1"/>
    </source>
</evidence>
<comment type="caution">
    <text evidence="1">The sequence shown here is derived from an EMBL/GenBank/DDBJ whole genome shotgun (WGS) entry which is preliminary data.</text>
</comment>
<evidence type="ECO:0008006" key="3">
    <source>
        <dbReference type="Google" id="ProtNLM"/>
    </source>
</evidence>
<dbReference type="PANTHER" id="PTHR11019">
    <property type="entry name" value="HTH-TYPE TRANSCRIPTIONAL REGULATOR NIMR"/>
    <property type="match status" value="1"/>
</dbReference>
<dbReference type="Proteomes" id="UP000603200">
    <property type="component" value="Unassembled WGS sequence"/>
</dbReference>
<proteinExistence type="predicted"/>
<organism evidence="1 2">
    <name type="scientific">Winogradskya humida</name>
    <dbReference type="NCBI Taxonomy" id="113566"/>
    <lineage>
        <taxon>Bacteria</taxon>
        <taxon>Bacillati</taxon>
        <taxon>Actinomycetota</taxon>
        <taxon>Actinomycetes</taxon>
        <taxon>Micromonosporales</taxon>
        <taxon>Micromonosporaceae</taxon>
        <taxon>Winogradskya</taxon>
    </lineage>
</organism>